<dbReference type="RefSeq" id="WP_093309452.1">
    <property type="nucleotide sequence ID" value="NZ_FNYH01000006.1"/>
</dbReference>
<dbReference type="InterPro" id="IPR008318">
    <property type="entry name" value="UCP030820"/>
</dbReference>
<dbReference type="Proteomes" id="UP000242999">
    <property type="component" value="Unassembled WGS sequence"/>
</dbReference>
<dbReference type="EMBL" id="FNYH01000006">
    <property type="protein sequence ID" value="SEI64623.1"/>
    <property type="molecule type" value="Genomic_DNA"/>
</dbReference>
<accession>A0A1H6S9C5</accession>
<sequence length="164" mass="18368">MPKIIRDGQIVEDAWIRVCADANQPDTQDSQAYLLPLHAWLEESAHPLRAPWLASDTELTDALAASLMQAPLIGIDFPDFNDGRGYTLARQLRTRYQYQGEIRALGDVLQDQLFYMQRVGFNAFALRADKDLQAALQALKPFSVCYQAASDQALPLFIQRAQGA</sequence>
<evidence type="ECO:0000313" key="2">
    <source>
        <dbReference type="Proteomes" id="UP000242999"/>
    </source>
</evidence>
<dbReference type="STRING" id="64971.SAMN05421831_10680"/>
<evidence type="ECO:0000313" key="1">
    <source>
        <dbReference type="EMBL" id="SEI64623.1"/>
    </source>
</evidence>
<dbReference type="AlphaFoldDB" id="A0A1H6S9C5"/>
<dbReference type="PIRSF" id="PIRSF030820">
    <property type="entry name" value="UCP030820"/>
    <property type="match status" value="1"/>
</dbReference>
<proteinExistence type="predicted"/>
<organism evidence="1 2">
    <name type="scientific">Allopseudospirillum japonicum</name>
    <dbReference type="NCBI Taxonomy" id="64971"/>
    <lineage>
        <taxon>Bacteria</taxon>
        <taxon>Pseudomonadati</taxon>
        <taxon>Pseudomonadota</taxon>
        <taxon>Gammaproteobacteria</taxon>
        <taxon>Oceanospirillales</taxon>
        <taxon>Oceanospirillaceae</taxon>
        <taxon>Allopseudospirillum</taxon>
    </lineage>
</organism>
<reference evidence="2" key="1">
    <citation type="submission" date="2016-10" db="EMBL/GenBank/DDBJ databases">
        <authorList>
            <person name="Varghese N."/>
            <person name="Submissions S."/>
        </authorList>
    </citation>
    <scope>NUCLEOTIDE SEQUENCE [LARGE SCALE GENOMIC DNA]</scope>
    <source>
        <strain evidence="2">DSM 7165</strain>
    </source>
</reference>
<protein>
    <submittedName>
        <fullName evidence="1">Uncharacterized conserved protein, DUF934 family</fullName>
    </submittedName>
</protein>
<name>A0A1H6S9C5_9GAMM</name>
<dbReference type="Pfam" id="PF06073">
    <property type="entry name" value="DUF934"/>
    <property type="match status" value="1"/>
</dbReference>
<keyword evidence="2" id="KW-1185">Reference proteome</keyword>
<dbReference type="OrthoDB" id="9800421at2"/>
<gene>
    <name evidence="1" type="ORF">SAMN05421831_10680</name>
</gene>